<accession>A0A8T5GEM1</accession>
<dbReference type="EMBL" id="JABJNZ010000021">
    <property type="protein sequence ID" value="MBT4870188.1"/>
    <property type="molecule type" value="Genomic_DNA"/>
</dbReference>
<gene>
    <name evidence="1" type="ORF">HON47_01285</name>
</gene>
<dbReference type="Proteomes" id="UP000722459">
    <property type="component" value="Unassembled WGS sequence"/>
</dbReference>
<evidence type="ECO:0000313" key="2">
    <source>
        <dbReference type="Proteomes" id="UP000722459"/>
    </source>
</evidence>
<proteinExistence type="predicted"/>
<comment type="caution">
    <text evidence="1">The sequence shown here is derived from an EMBL/GenBank/DDBJ whole genome shotgun (WGS) entry which is preliminary data.</text>
</comment>
<evidence type="ECO:0000313" key="1">
    <source>
        <dbReference type="EMBL" id="MBT4870188.1"/>
    </source>
</evidence>
<name>A0A8T5GEM1_9ARCH</name>
<reference evidence="1" key="1">
    <citation type="journal article" date="2021" name="ISME J.">
        <title>Mercury methylation by metabolically versatile and cosmopolitan marine bacteria.</title>
        <authorList>
            <person name="Lin H."/>
            <person name="Ascher D.B."/>
            <person name="Myung Y."/>
            <person name="Lamborg C.H."/>
            <person name="Hallam S.J."/>
            <person name="Gionfriddo C.M."/>
            <person name="Holt K.E."/>
            <person name="Moreau J.W."/>
        </authorList>
    </citation>
    <scope>NUCLEOTIDE SEQUENCE</scope>
    <source>
        <strain evidence="1">SI075_bin30</strain>
    </source>
</reference>
<protein>
    <submittedName>
        <fullName evidence="1">Uncharacterized protein</fullName>
    </submittedName>
</protein>
<organism evidence="1 2">
    <name type="scientific">Candidatus Iainarchaeum sp</name>
    <dbReference type="NCBI Taxonomy" id="3101447"/>
    <lineage>
        <taxon>Archaea</taxon>
        <taxon>Candidatus Iainarchaeota</taxon>
        <taxon>Candidatus Iainarchaeia</taxon>
        <taxon>Candidatus Iainarchaeales</taxon>
        <taxon>Candidatus Iainarchaeaceae</taxon>
        <taxon>Candidatus Iainarchaeum</taxon>
    </lineage>
</organism>
<sequence>MPKLVDRRKTPDRRVANKHVFEIQAPNGKIIKLYKRVVNRRTIVSSNVRLNKTDRRKNNK</sequence>
<dbReference type="AlphaFoldDB" id="A0A8T5GEM1"/>